<evidence type="ECO:0008006" key="4">
    <source>
        <dbReference type="Google" id="ProtNLM"/>
    </source>
</evidence>
<evidence type="ECO:0000256" key="1">
    <source>
        <dbReference type="SAM" id="SignalP"/>
    </source>
</evidence>
<organism evidence="2 3">
    <name type="scientific">Geobacter argillaceus</name>
    <dbReference type="NCBI Taxonomy" id="345631"/>
    <lineage>
        <taxon>Bacteria</taxon>
        <taxon>Pseudomonadati</taxon>
        <taxon>Thermodesulfobacteriota</taxon>
        <taxon>Desulfuromonadia</taxon>
        <taxon>Geobacterales</taxon>
        <taxon>Geobacteraceae</taxon>
        <taxon>Geobacter</taxon>
    </lineage>
</organism>
<feature type="chain" id="PRO_5022033264" description="Lipoprotein" evidence="1">
    <location>
        <begin position="20"/>
        <end position="162"/>
    </location>
</feature>
<dbReference type="PROSITE" id="PS51257">
    <property type="entry name" value="PROKAR_LIPOPROTEIN"/>
    <property type="match status" value="1"/>
</dbReference>
<reference evidence="2 3" key="1">
    <citation type="submission" date="2019-07" db="EMBL/GenBank/DDBJ databases">
        <title>Genomic Encyclopedia of Archaeal and Bacterial Type Strains, Phase II (KMG-II): from individual species to whole genera.</title>
        <authorList>
            <person name="Goeker M."/>
        </authorList>
    </citation>
    <scope>NUCLEOTIDE SEQUENCE [LARGE SCALE GENOMIC DNA]</scope>
    <source>
        <strain evidence="2 3">ATCC BAA-1139</strain>
    </source>
</reference>
<keyword evidence="3" id="KW-1185">Reference proteome</keyword>
<evidence type="ECO:0000313" key="3">
    <source>
        <dbReference type="Proteomes" id="UP000319449"/>
    </source>
</evidence>
<sequence>MKLLKLVLAVMLVVPLVMVGCTKKEEKAEPAKPSEGAVIKKETVVKVPEEIKGKWKGVTLALKEKQGDKVRTYSVDIGSTLSVPGSDLSIKVLNFFPHFIMEGINLTSKSNETKNPAVEIRIYQGDKELYHGWVFANYPTTNLPKELTFDLGLIGAMPAGNE</sequence>
<feature type="signal peptide" evidence="1">
    <location>
        <begin position="1"/>
        <end position="19"/>
    </location>
</feature>
<keyword evidence="1" id="KW-0732">Signal</keyword>
<dbReference type="EMBL" id="VLLN01000041">
    <property type="protein sequence ID" value="TWJ13392.1"/>
    <property type="molecule type" value="Genomic_DNA"/>
</dbReference>
<evidence type="ECO:0000313" key="2">
    <source>
        <dbReference type="EMBL" id="TWJ13392.1"/>
    </source>
</evidence>
<proteinExistence type="predicted"/>
<gene>
    <name evidence="2" type="ORF">JN12_03882</name>
</gene>
<dbReference type="RefSeq" id="WP_211360587.1">
    <property type="nucleotide sequence ID" value="NZ_VLLN01000041.1"/>
</dbReference>
<accession>A0A562V6F0</accession>
<comment type="caution">
    <text evidence="2">The sequence shown here is derived from an EMBL/GenBank/DDBJ whole genome shotgun (WGS) entry which is preliminary data.</text>
</comment>
<protein>
    <recommendedName>
        <fullName evidence="4">Lipoprotein</fullName>
    </recommendedName>
</protein>
<name>A0A562V6F0_9BACT</name>
<dbReference type="AlphaFoldDB" id="A0A562V6F0"/>
<dbReference type="Proteomes" id="UP000319449">
    <property type="component" value="Unassembled WGS sequence"/>
</dbReference>